<dbReference type="EMBL" id="JAOAOG010000029">
    <property type="protein sequence ID" value="KAJ6253511.1"/>
    <property type="molecule type" value="Genomic_DNA"/>
</dbReference>
<evidence type="ECO:0000256" key="1">
    <source>
        <dbReference type="SAM" id="Phobius"/>
    </source>
</evidence>
<comment type="caution">
    <text evidence="2">The sequence shown here is derived from an EMBL/GenBank/DDBJ whole genome shotgun (WGS) entry which is preliminary data.</text>
</comment>
<evidence type="ECO:0000313" key="4">
    <source>
        <dbReference type="Proteomes" id="UP001146793"/>
    </source>
</evidence>
<evidence type="ECO:0000313" key="2">
    <source>
        <dbReference type="EMBL" id="KAJ3424792.1"/>
    </source>
</evidence>
<name>A0AAV7Y8B2_9EUKA</name>
<dbReference type="Proteomes" id="UP001150062">
    <property type="component" value="Unassembled WGS sequence"/>
</dbReference>
<dbReference type="Proteomes" id="UP001146793">
    <property type="component" value="Unassembled WGS sequence"/>
</dbReference>
<evidence type="ECO:0008006" key="6">
    <source>
        <dbReference type="Google" id="ProtNLM"/>
    </source>
</evidence>
<evidence type="ECO:0000313" key="5">
    <source>
        <dbReference type="Proteomes" id="UP001150062"/>
    </source>
</evidence>
<dbReference type="AlphaFoldDB" id="A0AAV7Y8B2"/>
<evidence type="ECO:0000313" key="3">
    <source>
        <dbReference type="EMBL" id="KAJ6253511.1"/>
    </source>
</evidence>
<accession>A0AAV7Y8B2</accession>
<dbReference type="EMBL" id="JANTQA010000070">
    <property type="protein sequence ID" value="KAJ3424792.1"/>
    <property type="molecule type" value="Genomic_DNA"/>
</dbReference>
<keyword evidence="1" id="KW-1133">Transmembrane helix</keyword>
<gene>
    <name evidence="2" type="ORF">M0812_27218</name>
    <name evidence="3" type="ORF">M0813_13386</name>
</gene>
<reference evidence="2" key="2">
    <citation type="submission" date="2022-08" db="EMBL/GenBank/DDBJ databases">
        <title>Novel sulphate-reducing endosymbionts in the free-living metamonad Anaeramoeba.</title>
        <authorList>
            <person name="Jerlstrom-Hultqvist J."/>
            <person name="Cepicka I."/>
            <person name="Gallot-Lavallee L."/>
            <person name="Salas-Leiva D."/>
            <person name="Curtis B.A."/>
            <person name="Zahonova K."/>
            <person name="Pipaliya S."/>
            <person name="Dacks J."/>
            <person name="Roger A.J."/>
        </authorList>
    </citation>
    <scope>NUCLEOTIDE SEQUENCE</scope>
    <source>
        <strain evidence="2">Busselton2</strain>
    </source>
</reference>
<feature type="transmembrane region" description="Helical" evidence="1">
    <location>
        <begin position="38"/>
        <end position="56"/>
    </location>
</feature>
<keyword evidence="1" id="KW-0472">Membrane</keyword>
<protein>
    <recommendedName>
        <fullName evidence="6">Golgi apparatus membrane protein TVP18</fullName>
    </recommendedName>
</protein>
<keyword evidence="1" id="KW-0812">Transmembrane</keyword>
<keyword evidence="5" id="KW-1185">Reference proteome</keyword>
<sequence>MTTIKKGGTQIRVYGFVTGIICMVFGLIDLLRDGHNGVGIYTMLVGVLVFLIELPVAPVANKLEFLFGDNRVRGIIYVLLSIFCFWGYFCVGAGISILLLAIWYLILGFM</sequence>
<reference evidence="3" key="1">
    <citation type="submission" date="2022-08" db="EMBL/GenBank/DDBJ databases">
        <title>Novel sulfate-reducing endosymbionts in the free-living metamonad Anaeramoeba.</title>
        <authorList>
            <person name="Jerlstrom-Hultqvist J."/>
            <person name="Cepicka I."/>
            <person name="Gallot-Lavallee L."/>
            <person name="Salas-Leiva D."/>
            <person name="Curtis B.A."/>
            <person name="Zahonova K."/>
            <person name="Pipaliya S."/>
            <person name="Dacks J."/>
            <person name="Roger A.J."/>
        </authorList>
    </citation>
    <scope>NUCLEOTIDE SEQUENCE</scope>
    <source>
        <strain evidence="3">Schooner1</strain>
    </source>
</reference>
<proteinExistence type="predicted"/>
<feature type="transmembrane region" description="Helical" evidence="1">
    <location>
        <begin position="77"/>
        <end position="106"/>
    </location>
</feature>
<feature type="transmembrane region" description="Helical" evidence="1">
    <location>
        <begin position="12"/>
        <end position="32"/>
    </location>
</feature>
<organism evidence="2 4">
    <name type="scientific">Anaeramoeba flamelloides</name>
    <dbReference type="NCBI Taxonomy" id="1746091"/>
    <lineage>
        <taxon>Eukaryota</taxon>
        <taxon>Metamonada</taxon>
        <taxon>Anaeramoebidae</taxon>
        <taxon>Anaeramoeba</taxon>
    </lineage>
</organism>